<keyword evidence="3" id="KW-0808">Transferase</keyword>
<dbReference type="PROSITE" id="PS51900">
    <property type="entry name" value="CB"/>
    <property type="match status" value="1"/>
</dbReference>
<keyword evidence="8" id="KW-1160">Virus entry into host cell</keyword>
<dbReference type="CDD" id="cd00801">
    <property type="entry name" value="INT_P4_C"/>
    <property type="match status" value="1"/>
</dbReference>
<evidence type="ECO:0000256" key="5">
    <source>
        <dbReference type="ARBA" id="ARBA00023125"/>
    </source>
</evidence>
<evidence type="ECO:0000256" key="1">
    <source>
        <dbReference type="ARBA" id="ARBA00008857"/>
    </source>
</evidence>
<dbReference type="GO" id="GO:0016740">
    <property type="term" value="F:transferase activity"/>
    <property type="evidence" value="ECO:0007669"/>
    <property type="project" value="UniProtKB-KW"/>
</dbReference>
<dbReference type="GO" id="GO:0044826">
    <property type="term" value="P:viral genome integration into host DNA"/>
    <property type="evidence" value="ECO:0007669"/>
    <property type="project" value="UniProtKB-KW"/>
</dbReference>
<dbReference type="GO" id="GO:0003677">
    <property type="term" value="F:DNA binding"/>
    <property type="evidence" value="ECO:0007669"/>
    <property type="project" value="UniProtKB-UniRule"/>
</dbReference>
<organism evidence="12">
    <name type="scientific">Podoviridae sp. ctzeq1</name>
    <dbReference type="NCBI Taxonomy" id="2826597"/>
    <lineage>
        <taxon>Viruses</taxon>
        <taxon>Duplodnaviria</taxon>
        <taxon>Heunggongvirae</taxon>
        <taxon>Uroviricota</taxon>
        <taxon>Caudoviricetes</taxon>
    </lineage>
</organism>
<dbReference type="PANTHER" id="PTHR30629:SF6">
    <property type="entry name" value="PROPHAGE INTEGRASE INTA-RELATED"/>
    <property type="match status" value="1"/>
</dbReference>
<dbReference type="InterPro" id="IPR011010">
    <property type="entry name" value="DNA_brk_join_enz"/>
</dbReference>
<evidence type="ECO:0000256" key="6">
    <source>
        <dbReference type="ARBA" id="ARBA00023172"/>
    </source>
</evidence>
<keyword evidence="6" id="KW-0233">DNA recombination</keyword>
<dbReference type="PROSITE" id="PS51898">
    <property type="entry name" value="TYR_RECOMBINASE"/>
    <property type="match status" value="1"/>
</dbReference>
<dbReference type="InterPro" id="IPR038488">
    <property type="entry name" value="Integrase_DNA-bd_sf"/>
</dbReference>
<dbReference type="Pfam" id="PF13356">
    <property type="entry name" value="Arm-DNA-bind_3"/>
    <property type="match status" value="1"/>
</dbReference>
<sequence>MPKLVKPLTTTEITKAKPKEKDYSLSDGHGLFLFIRVTGSKIWRFQYYKPITKKRTIVSLGSYPELSLADARVKSDEYRGLLAKNIDPQEHNFIIEQEALQEKENLFSTLAEKWFEFKHHEVKAGNLKQVTYDDIVDRVTRHLLPQFGHMELKNISAPLARNKLKYLEKEGKLDTLHRVIGYMNKIMTFGVNIGLLHSNPIANLSEGFLRPIAENNPTIPPERLSEFFAALQSSKMSLEVRCAIELLLLTATRVGALTQMEWSEINFDEKLWYIPKNKMKGRVGKVQDFIAPLSKQALAVLAIMKKLTSNQKYVFTGFKNSNEPMNKETPNKAIKRMGYQNTLTAHGLRSIFSTAMNDAEFNPEIIEVCLAHFEYSSVRGTYNKAKYLTQRIEYMQWWGDFVEERAREYAAMCLTSD</sequence>
<dbReference type="Gene3D" id="3.30.160.390">
    <property type="entry name" value="Integrase, DNA-binding domain"/>
    <property type="match status" value="1"/>
</dbReference>
<dbReference type="GO" id="GO:0075713">
    <property type="term" value="P:establishment of integrated proviral latency"/>
    <property type="evidence" value="ECO:0007669"/>
    <property type="project" value="UniProtKB-KW"/>
</dbReference>
<dbReference type="Pfam" id="PF00589">
    <property type="entry name" value="Phage_integrase"/>
    <property type="match status" value="1"/>
</dbReference>
<dbReference type="Gene3D" id="1.10.150.130">
    <property type="match status" value="1"/>
</dbReference>
<proteinExistence type="inferred from homology"/>
<evidence type="ECO:0000256" key="2">
    <source>
        <dbReference type="ARBA" id="ARBA00016082"/>
    </source>
</evidence>
<name>A0A8S5M0I9_9CAUD</name>
<dbReference type="InterPro" id="IPR025166">
    <property type="entry name" value="Integrase_DNA_bind_dom"/>
</dbReference>
<evidence type="ECO:0000256" key="3">
    <source>
        <dbReference type="ARBA" id="ARBA00022679"/>
    </source>
</evidence>
<dbReference type="InterPro" id="IPR010998">
    <property type="entry name" value="Integrase_recombinase_N"/>
</dbReference>
<evidence type="ECO:0000256" key="7">
    <source>
        <dbReference type="ARBA" id="ARBA00023195"/>
    </source>
</evidence>
<keyword evidence="7" id="KW-1179">Viral genome integration</keyword>
<dbReference type="InterPro" id="IPR053876">
    <property type="entry name" value="Phage_int_M"/>
</dbReference>
<dbReference type="InterPro" id="IPR002104">
    <property type="entry name" value="Integrase_catalytic"/>
</dbReference>
<feature type="domain" description="Tyr recombinase" evidence="10">
    <location>
        <begin position="214"/>
        <end position="395"/>
    </location>
</feature>
<evidence type="ECO:0000256" key="9">
    <source>
        <dbReference type="PROSITE-ProRule" id="PRU01248"/>
    </source>
</evidence>
<dbReference type="GO" id="GO:0046718">
    <property type="term" value="P:symbiont entry into host cell"/>
    <property type="evidence" value="ECO:0007669"/>
    <property type="project" value="UniProtKB-KW"/>
</dbReference>
<dbReference type="SUPFAM" id="SSF56349">
    <property type="entry name" value="DNA breaking-rejoining enzymes"/>
    <property type="match status" value="1"/>
</dbReference>
<dbReference type="Pfam" id="PF22022">
    <property type="entry name" value="Phage_int_M"/>
    <property type="match status" value="1"/>
</dbReference>
<dbReference type="InterPro" id="IPR013762">
    <property type="entry name" value="Integrase-like_cat_sf"/>
</dbReference>
<dbReference type="GO" id="GO:0006310">
    <property type="term" value="P:DNA recombination"/>
    <property type="evidence" value="ECO:0007669"/>
    <property type="project" value="UniProtKB-KW"/>
</dbReference>
<reference evidence="12" key="1">
    <citation type="journal article" date="2021" name="Proc. Natl. Acad. Sci. U.S.A.">
        <title>A Catalog of Tens of Thousands of Viruses from Human Metagenomes Reveals Hidden Associations with Chronic Diseases.</title>
        <authorList>
            <person name="Tisza M.J."/>
            <person name="Buck C.B."/>
        </authorList>
    </citation>
    <scope>NUCLEOTIDE SEQUENCE</scope>
    <source>
        <strain evidence="12">Ctzeq1</strain>
    </source>
</reference>
<evidence type="ECO:0000256" key="4">
    <source>
        <dbReference type="ARBA" id="ARBA00022908"/>
    </source>
</evidence>
<keyword evidence="4" id="KW-0229">DNA integration</keyword>
<feature type="domain" description="Core-binding (CB)" evidence="11">
    <location>
        <begin position="105"/>
        <end position="191"/>
    </location>
</feature>
<keyword evidence="5 9" id="KW-0238">DNA-binding</keyword>
<protein>
    <recommendedName>
        <fullName evidence="2">Integrase</fullName>
    </recommendedName>
</protein>
<dbReference type="GO" id="GO:0015074">
    <property type="term" value="P:DNA integration"/>
    <property type="evidence" value="ECO:0007669"/>
    <property type="project" value="UniProtKB-KW"/>
</dbReference>
<dbReference type="EMBL" id="BK014787">
    <property type="protein sequence ID" value="DAD75656.1"/>
    <property type="molecule type" value="Genomic_DNA"/>
</dbReference>
<dbReference type="InterPro" id="IPR050808">
    <property type="entry name" value="Phage_Integrase"/>
</dbReference>
<accession>A0A8S5M0I9</accession>
<evidence type="ECO:0000313" key="12">
    <source>
        <dbReference type="EMBL" id="DAD75656.1"/>
    </source>
</evidence>
<evidence type="ECO:0000259" key="10">
    <source>
        <dbReference type="PROSITE" id="PS51898"/>
    </source>
</evidence>
<comment type="similarity">
    <text evidence="1">Belongs to the 'phage' integrase family.</text>
</comment>
<dbReference type="InterPro" id="IPR044068">
    <property type="entry name" value="CB"/>
</dbReference>
<evidence type="ECO:0000259" key="11">
    <source>
        <dbReference type="PROSITE" id="PS51900"/>
    </source>
</evidence>
<evidence type="ECO:0000256" key="8">
    <source>
        <dbReference type="ARBA" id="ARBA00023296"/>
    </source>
</evidence>
<dbReference type="PANTHER" id="PTHR30629">
    <property type="entry name" value="PROPHAGE INTEGRASE"/>
    <property type="match status" value="1"/>
</dbReference>
<dbReference type="Gene3D" id="1.10.443.10">
    <property type="entry name" value="Intergrase catalytic core"/>
    <property type="match status" value="1"/>
</dbReference>